<proteinExistence type="predicted"/>
<evidence type="ECO:0000313" key="3">
    <source>
        <dbReference type="EMBL" id="TXD78668.1"/>
    </source>
</evidence>
<sequence>MWKFLIIVLGVGWLLGQLIRYFLRSKLAKFARHVSEVAKEEQRAQRHTAASKDEIIVDYIPNKQEEKPHKNIKGGEYVDYEDVKE</sequence>
<name>A0A2W7RM94_9BACT</name>
<accession>A0A2W7RM94</accession>
<protein>
    <submittedName>
        <fullName evidence="3">DUF4834 domain-containing protein</fullName>
    </submittedName>
</protein>
<evidence type="ECO:0000313" key="2">
    <source>
        <dbReference type="EMBL" id="PZX59610.1"/>
    </source>
</evidence>
<feature type="transmembrane region" description="Helical" evidence="1">
    <location>
        <begin position="6"/>
        <end position="23"/>
    </location>
</feature>
<dbReference type="EMBL" id="VORV01000004">
    <property type="protein sequence ID" value="TXD78668.1"/>
    <property type="molecule type" value="Genomic_DNA"/>
</dbReference>
<evidence type="ECO:0000313" key="5">
    <source>
        <dbReference type="Proteomes" id="UP000321927"/>
    </source>
</evidence>
<dbReference type="AlphaFoldDB" id="A0A2W7RM94"/>
<evidence type="ECO:0000313" key="4">
    <source>
        <dbReference type="Proteomes" id="UP000249115"/>
    </source>
</evidence>
<keyword evidence="1" id="KW-0812">Transmembrane</keyword>
<keyword evidence="5" id="KW-1185">Reference proteome</keyword>
<evidence type="ECO:0000256" key="1">
    <source>
        <dbReference type="SAM" id="Phobius"/>
    </source>
</evidence>
<dbReference type="Proteomes" id="UP000321927">
    <property type="component" value="Unassembled WGS sequence"/>
</dbReference>
<gene>
    <name evidence="3" type="ORF">ESW18_07715</name>
    <name evidence="2" type="ORF">LV84_00818</name>
</gene>
<comment type="caution">
    <text evidence="2">The sequence shown here is derived from an EMBL/GenBank/DDBJ whole genome shotgun (WGS) entry which is preliminary data.</text>
</comment>
<reference evidence="3 5" key="2">
    <citation type="submission" date="2019-08" db="EMBL/GenBank/DDBJ databases">
        <title>Genome of Algoriphagus ratkowskyi IC026.</title>
        <authorList>
            <person name="Bowman J.P."/>
        </authorList>
    </citation>
    <scope>NUCLEOTIDE SEQUENCE [LARGE SCALE GENOMIC DNA]</scope>
    <source>
        <strain evidence="3 5">IC026</strain>
    </source>
</reference>
<keyword evidence="1" id="KW-0472">Membrane</keyword>
<dbReference type="Proteomes" id="UP000249115">
    <property type="component" value="Unassembled WGS sequence"/>
</dbReference>
<dbReference type="RefSeq" id="WP_086499083.1">
    <property type="nucleotide sequence ID" value="NZ_MSSV01000003.1"/>
</dbReference>
<keyword evidence="1" id="KW-1133">Transmembrane helix</keyword>
<reference evidence="2 4" key="1">
    <citation type="submission" date="2018-06" db="EMBL/GenBank/DDBJ databases">
        <title>Genomic Encyclopedia of Archaeal and Bacterial Type Strains, Phase II (KMG-II): from individual species to whole genera.</title>
        <authorList>
            <person name="Goeker M."/>
        </authorList>
    </citation>
    <scope>NUCLEOTIDE SEQUENCE [LARGE SCALE GENOMIC DNA]</scope>
    <source>
        <strain evidence="2 4">DSM 22686</strain>
    </source>
</reference>
<dbReference type="InterPro" id="IPR032272">
    <property type="entry name" value="DUF4834"/>
</dbReference>
<organism evidence="2 4">
    <name type="scientific">Algoriphagus ratkowskyi</name>
    <dbReference type="NCBI Taxonomy" id="57028"/>
    <lineage>
        <taxon>Bacteria</taxon>
        <taxon>Pseudomonadati</taxon>
        <taxon>Bacteroidota</taxon>
        <taxon>Cytophagia</taxon>
        <taxon>Cytophagales</taxon>
        <taxon>Cyclobacteriaceae</taxon>
        <taxon>Algoriphagus</taxon>
    </lineage>
</organism>
<dbReference type="Pfam" id="PF16118">
    <property type="entry name" value="DUF4834"/>
    <property type="match status" value="1"/>
</dbReference>
<dbReference type="OrthoDB" id="840298at2"/>
<dbReference type="EMBL" id="QKZU01000003">
    <property type="protein sequence ID" value="PZX59610.1"/>
    <property type="molecule type" value="Genomic_DNA"/>
</dbReference>